<proteinExistence type="predicted"/>
<accession>A0A3N6MEN3</accession>
<feature type="transmembrane region" description="Helical" evidence="2">
    <location>
        <begin position="70"/>
        <end position="91"/>
    </location>
</feature>
<feature type="region of interest" description="Disordered" evidence="1">
    <location>
        <begin position="417"/>
        <end position="442"/>
    </location>
</feature>
<dbReference type="Proteomes" id="UP000281431">
    <property type="component" value="Unassembled WGS sequence"/>
</dbReference>
<keyword evidence="2" id="KW-1133">Transmembrane helix</keyword>
<dbReference type="Pfam" id="PF26501">
    <property type="entry name" value="DUF8167"/>
    <property type="match status" value="1"/>
</dbReference>
<feature type="domain" description="DUF8167" evidence="4">
    <location>
        <begin position="136"/>
        <end position="203"/>
    </location>
</feature>
<protein>
    <recommendedName>
        <fullName evidence="7">Potassium transporter TrkA</fullName>
    </recommendedName>
</protein>
<feature type="compositionally biased region" description="Low complexity" evidence="1">
    <location>
        <begin position="419"/>
        <end position="434"/>
    </location>
</feature>
<evidence type="ECO:0000256" key="1">
    <source>
        <dbReference type="SAM" id="MobiDB-lite"/>
    </source>
</evidence>
<evidence type="ECO:0000256" key="2">
    <source>
        <dbReference type="SAM" id="Phobius"/>
    </source>
</evidence>
<gene>
    <name evidence="5" type="ORF">EA472_07545</name>
</gene>
<evidence type="ECO:0000313" key="6">
    <source>
        <dbReference type="Proteomes" id="UP000281431"/>
    </source>
</evidence>
<comment type="caution">
    <text evidence="5">The sequence shown here is derived from an EMBL/GenBank/DDBJ whole genome shotgun (WGS) entry which is preliminary data.</text>
</comment>
<reference evidence="5 6" key="1">
    <citation type="submission" date="2018-10" db="EMBL/GenBank/DDBJ databases">
        <title>Natrarchaeobius chitinivorans gen. nov., sp. nov., and Natrarchaeobius haloalkaliphilus sp. nov., alkaliphilic, chitin-utilizing haloarchaea from hypersaline alkaline lakes.</title>
        <authorList>
            <person name="Sorokin D.Y."/>
            <person name="Elcheninov A.G."/>
            <person name="Kostrikina N.A."/>
            <person name="Bale N.J."/>
            <person name="Sinninghe Damste J.S."/>
            <person name="Khijniak T.V."/>
            <person name="Kublanov I.V."/>
            <person name="Toshchakov S.V."/>
        </authorList>
    </citation>
    <scope>NUCLEOTIDE SEQUENCE [LARGE SCALE GENOMIC DNA]</scope>
    <source>
        <strain evidence="5 6">AArcht7</strain>
    </source>
</reference>
<dbReference type="InterPro" id="IPR058603">
    <property type="entry name" value="DUF8167_2nd"/>
</dbReference>
<feature type="transmembrane region" description="Helical" evidence="2">
    <location>
        <begin position="12"/>
        <end position="36"/>
    </location>
</feature>
<keyword evidence="2" id="KW-0472">Membrane</keyword>
<feature type="domain" description="DUF8167" evidence="3">
    <location>
        <begin position="7"/>
        <end position="103"/>
    </location>
</feature>
<dbReference type="EMBL" id="REFZ01000004">
    <property type="protein sequence ID" value="RQH01298.1"/>
    <property type="molecule type" value="Genomic_DNA"/>
</dbReference>
<feature type="region of interest" description="Disordered" evidence="1">
    <location>
        <begin position="253"/>
        <end position="290"/>
    </location>
</feature>
<dbReference type="Pfam" id="PF26502">
    <property type="entry name" value="DUF8167_2nd"/>
    <property type="match status" value="1"/>
</dbReference>
<sequence length="442" mass="45734">MIELPSEIIVGVSLGLVAGAGPVITVGFLGAVGSYLGRPLSRVDCVAVVLSLSLANGYAVWLFAPGIRAASVTVPQLVVAVVVVAVLATYANSQAKRVVSELPIGTSLPVVRKATVADETLEASDVDGQLTIRSSGIRPISGYPKLPPSLQTALETDVWRLPADLALSSLECRLETRLRTKYDLAAVSVSIDGGARASIAAAPPRSGVAERIPEGWRAVTIRATIPAGLGSDEEIVIYADDEPVCGLVLDVAGSDTSESDPTAPIGPIARPPSTRNAGSGGDSSGQTHRTRAVAVGEWTTSTVAVPAPDAEVVMSAVRRRVVVPAVETNETFEALSLLERADRSVRKLPAGDLATALDSNVVDVEYGDVHVLVADASTVGGDERERDGRWIVEPDVTALEAGGDVFVVADPVVLKRLGPDTASSPDPSSAIESSTPQPGVNR</sequence>
<name>A0A3N6MEN3_NATCH</name>
<keyword evidence="6" id="KW-1185">Reference proteome</keyword>
<dbReference type="InterPro" id="IPR058480">
    <property type="entry name" value="DUF8167_N"/>
</dbReference>
<evidence type="ECO:0000259" key="4">
    <source>
        <dbReference type="Pfam" id="PF26502"/>
    </source>
</evidence>
<dbReference type="AlphaFoldDB" id="A0A3N6MEN3"/>
<evidence type="ECO:0000259" key="3">
    <source>
        <dbReference type="Pfam" id="PF26501"/>
    </source>
</evidence>
<dbReference type="OrthoDB" id="157524at2157"/>
<evidence type="ECO:0008006" key="7">
    <source>
        <dbReference type="Google" id="ProtNLM"/>
    </source>
</evidence>
<organism evidence="5 6">
    <name type="scientific">Natrarchaeobius chitinivorans</name>
    <dbReference type="NCBI Taxonomy" id="1679083"/>
    <lineage>
        <taxon>Archaea</taxon>
        <taxon>Methanobacteriati</taxon>
        <taxon>Methanobacteriota</taxon>
        <taxon>Stenosarchaea group</taxon>
        <taxon>Halobacteria</taxon>
        <taxon>Halobacteriales</taxon>
        <taxon>Natrialbaceae</taxon>
        <taxon>Natrarchaeobius</taxon>
    </lineage>
</organism>
<evidence type="ECO:0000313" key="5">
    <source>
        <dbReference type="EMBL" id="RQH01298.1"/>
    </source>
</evidence>
<keyword evidence="2" id="KW-0812">Transmembrane</keyword>
<feature type="transmembrane region" description="Helical" evidence="2">
    <location>
        <begin position="43"/>
        <end position="64"/>
    </location>
</feature>